<evidence type="ECO:0000313" key="2">
    <source>
        <dbReference type="EMBL" id="OIQ72720.1"/>
    </source>
</evidence>
<evidence type="ECO:0000256" key="1">
    <source>
        <dbReference type="SAM" id="MobiDB-lite"/>
    </source>
</evidence>
<feature type="region of interest" description="Disordered" evidence="1">
    <location>
        <begin position="1"/>
        <end position="74"/>
    </location>
</feature>
<dbReference type="AlphaFoldDB" id="A0A1J5PPJ5"/>
<accession>A0A1J5PPJ5</accession>
<reference evidence="2" key="1">
    <citation type="submission" date="2016-10" db="EMBL/GenBank/DDBJ databases">
        <title>Sequence of Gallionella enrichment culture.</title>
        <authorList>
            <person name="Poehlein A."/>
            <person name="Muehling M."/>
            <person name="Daniel R."/>
        </authorList>
    </citation>
    <scope>NUCLEOTIDE SEQUENCE</scope>
</reference>
<evidence type="ECO:0008006" key="3">
    <source>
        <dbReference type="Google" id="ProtNLM"/>
    </source>
</evidence>
<organism evidence="2">
    <name type="scientific">mine drainage metagenome</name>
    <dbReference type="NCBI Taxonomy" id="410659"/>
    <lineage>
        <taxon>unclassified sequences</taxon>
        <taxon>metagenomes</taxon>
        <taxon>ecological metagenomes</taxon>
    </lineage>
</organism>
<feature type="compositionally biased region" description="Low complexity" evidence="1">
    <location>
        <begin position="19"/>
        <end position="64"/>
    </location>
</feature>
<dbReference type="Pfam" id="PF11154">
    <property type="entry name" value="DUF2934"/>
    <property type="match status" value="1"/>
</dbReference>
<proteinExistence type="predicted"/>
<protein>
    <recommendedName>
        <fullName evidence="3">DUF2934 domain-containing protein</fullName>
    </recommendedName>
</protein>
<dbReference type="InterPro" id="IPR021327">
    <property type="entry name" value="DUF2934"/>
</dbReference>
<dbReference type="EMBL" id="MLJW01003154">
    <property type="protein sequence ID" value="OIQ72720.1"/>
    <property type="molecule type" value="Genomic_DNA"/>
</dbReference>
<name>A0A1J5PPJ5_9ZZZZ</name>
<gene>
    <name evidence="2" type="ORF">GALL_456490</name>
</gene>
<comment type="caution">
    <text evidence="2">The sequence shown here is derived from an EMBL/GenBank/DDBJ whole genome shotgun (WGS) entry which is preliminary data.</text>
</comment>
<sequence>MVTNPKKPGSPATVDKTAKAASSKPVAAQKPAAASSAALADKPAPKASAKTRPPRVAAKKVAAPAPAPAAPPTLSEEQCKHYISVAAFYIAERRGFAPGNPMDDWVAAEAEVKRLIASGHFAI</sequence>